<keyword evidence="2" id="KW-0560">Oxidoreductase</keyword>
<dbReference type="PANTHER" id="PTHR44229:SF8">
    <property type="entry name" value="ALCOHOL DEHYDROGENASE-RELATED"/>
    <property type="match status" value="1"/>
</dbReference>
<dbReference type="PANTHER" id="PTHR44229">
    <property type="entry name" value="15-HYDROXYPROSTAGLANDIN DEHYDROGENASE [NAD(+)]"/>
    <property type="match status" value="1"/>
</dbReference>
<protein>
    <submittedName>
        <fullName evidence="5">15-hydroxyprostaglandin dehydrogenase [NAD(+)]-like</fullName>
    </submittedName>
</protein>
<accession>A0ABM3GM78</accession>
<dbReference type="RefSeq" id="XP_046601370.1">
    <property type="nucleotide sequence ID" value="XM_046745414.1"/>
</dbReference>
<evidence type="ECO:0000256" key="1">
    <source>
        <dbReference type="ARBA" id="ARBA00006484"/>
    </source>
</evidence>
<dbReference type="PRINTS" id="PR00080">
    <property type="entry name" value="SDRFAMILY"/>
</dbReference>
<comment type="similarity">
    <text evidence="1 3">Belongs to the short-chain dehydrogenases/reductases (SDR) family.</text>
</comment>
<name>A0ABM3GM78_NEOLC</name>
<organism evidence="4 5">
    <name type="scientific">Neodiprion lecontei</name>
    <name type="common">Redheaded pine sawfly</name>
    <dbReference type="NCBI Taxonomy" id="441921"/>
    <lineage>
        <taxon>Eukaryota</taxon>
        <taxon>Metazoa</taxon>
        <taxon>Ecdysozoa</taxon>
        <taxon>Arthropoda</taxon>
        <taxon>Hexapoda</taxon>
        <taxon>Insecta</taxon>
        <taxon>Pterygota</taxon>
        <taxon>Neoptera</taxon>
        <taxon>Endopterygota</taxon>
        <taxon>Hymenoptera</taxon>
        <taxon>Tenthredinoidea</taxon>
        <taxon>Diprionidae</taxon>
        <taxon>Diprioninae</taxon>
        <taxon>Neodiprion</taxon>
    </lineage>
</organism>
<gene>
    <name evidence="5" type="primary">LOC124295426</name>
</gene>
<evidence type="ECO:0000313" key="5">
    <source>
        <dbReference type="RefSeq" id="XP_046601370.1"/>
    </source>
</evidence>
<dbReference type="InterPro" id="IPR036291">
    <property type="entry name" value="NAD(P)-bd_dom_sf"/>
</dbReference>
<dbReference type="Pfam" id="PF00106">
    <property type="entry name" value="adh_short"/>
    <property type="match status" value="1"/>
</dbReference>
<dbReference type="Proteomes" id="UP000829291">
    <property type="component" value="Chromosome 7"/>
</dbReference>
<evidence type="ECO:0000256" key="3">
    <source>
        <dbReference type="RuleBase" id="RU000363"/>
    </source>
</evidence>
<keyword evidence="4" id="KW-1185">Reference proteome</keyword>
<dbReference type="InterPro" id="IPR002347">
    <property type="entry name" value="SDR_fam"/>
</dbReference>
<sequence length="262" mass="28223">MDIKNKIALITGGANGIGFSYAKEFLRNGASHVAVLDLADSKGEEAVKKLNEEFGSGRAIFVVCDVTKSEELEAAFARIVKEFGRLDIVINNAGIMDDSRWELEVNINYIGLVRGTLLGFQYMGKDKGGKGGTIVNVASIAGLIHAPLFPIYVGTKCAVIGLTRSFGHSYHYDKTGVRLLAMCPSVTDTQLVTGAPKRTLDVVTPDTVTEILNTYPSQTADSVAQGMVQIIRDGKSGSVWLVENGEPAFEVDIPDEVIRKVL</sequence>
<proteinExistence type="inferred from homology"/>
<dbReference type="Gene3D" id="3.40.50.720">
    <property type="entry name" value="NAD(P)-binding Rossmann-like Domain"/>
    <property type="match status" value="1"/>
</dbReference>
<reference evidence="5" key="1">
    <citation type="submission" date="2025-08" db="UniProtKB">
        <authorList>
            <consortium name="RefSeq"/>
        </authorList>
    </citation>
    <scope>IDENTIFICATION</scope>
    <source>
        <tissue evidence="5">Thorax and Abdomen</tissue>
    </source>
</reference>
<dbReference type="SUPFAM" id="SSF51735">
    <property type="entry name" value="NAD(P)-binding Rossmann-fold domains"/>
    <property type="match status" value="1"/>
</dbReference>
<evidence type="ECO:0000256" key="2">
    <source>
        <dbReference type="ARBA" id="ARBA00023002"/>
    </source>
</evidence>
<dbReference type="GeneID" id="124295426"/>
<evidence type="ECO:0000313" key="4">
    <source>
        <dbReference type="Proteomes" id="UP000829291"/>
    </source>
</evidence>
<dbReference type="PRINTS" id="PR00081">
    <property type="entry name" value="GDHRDH"/>
</dbReference>